<evidence type="ECO:0000313" key="2">
    <source>
        <dbReference type="Proteomes" id="UP000178943"/>
    </source>
</evidence>
<dbReference type="EMBL" id="MFGW01000033">
    <property type="protein sequence ID" value="OGF68004.1"/>
    <property type="molecule type" value="Genomic_DNA"/>
</dbReference>
<reference evidence="1 2" key="1">
    <citation type="journal article" date="2016" name="Nat. Commun.">
        <title>Thousands of microbial genomes shed light on interconnected biogeochemical processes in an aquifer system.</title>
        <authorList>
            <person name="Anantharaman K."/>
            <person name="Brown C.T."/>
            <person name="Hug L.A."/>
            <person name="Sharon I."/>
            <person name="Castelle C.J."/>
            <person name="Probst A.J."/>
            <person name="Thomas B.C."/>
            <person name="Singh A."/>
            <person name="Wilkins M.J."/>
            <person name="Karaoz U."/>
            <person name="Brodie E.L."/>
            <person name="Williams K.H."/>
            <person name="Hubbard S.S."/>
            <person name="Banfield J.F."/>
        </authorList>
    </citation>
    <scope>NUCLEOTIDE SEQUENCE [LARGE SCALE GENOMIC DNA]</scope>
</reference>
<dbReference type="Proteomes" id="UP000178943">
    <property type="component" value="Unassembled WGS sequence"/>
</dbReference>
<dbReference type="AlphaFoldDB" id="A0A1F5VX29"/>
<organism evidence="1 2">
    <name type="scientific">Candidatus Fischerbacteria bacterium RBG_13_37_8</name>
    <dbReference type="NCBI Taxonomy" id="1817863"/>
    <lineage>
        <taxon>Bacteria</taxon>
        <taxon>Candidatus Fischeribacteriota</taxon>
    </lineage>
</organism>
<name>A0A1F5VX29_9BACT</name>
<accession>A0A1F5VX29</accession>
<gene>
    <name evidence="1" type="ORF">A2Y62_20400</name>
</gene>
<protein>
    <submittedName>
        <fullName evidence="1">Uncharacterized protein</fullName>
    </submittedName>
</protein>
<evidence type="ECO:0000313" key="1">
    <source>
        <dbReference type="EMBL" id="OGF68004.1"/>
    </source>
</evidence>
<proteinExistence type="predicted"/>
<sequence>MLLFGEKKYESRDKDTSPKAQIAMVLTPNQEKSFASICATDTIIGILGDRCALQAYLPSPDGILKKGSYSVVADFTKGPELWRYIQPPAGPHLPPIPLLKFIA</sequence>
<dbReference type="STRING" id="1817863.A2Y62_20400"/>
<comment type="caution">
    <text evidence="1">The sequence shown here is derived from an EMBL/GenBank/DDBJ whole genome shotgun (WGS) entry which is preliminary data.</text>
</comment>